<protein>
    <submittedName>
        <fullName evidence="1">Uncharacterized protein</fullName>
    </submittedName>
</protein>
<dbReference type="Proteomes" id="UP000054270">
    <property type="component" value="Unassembled WGS sequence"/>
</dbReference>
<accession>A0A0D2KK34</accession>
<reference evidence="2" key="1">
    <citation type="submission" date="2014-04" db="EMBL/GenBank/DDBJ databases">
        <title>Evolutionary Origins and Diversification of the Mycorrhizal Mutualists.</title>
        <authorList>
            <consortium name="DOE Joint Genome Institute"/>
            <consortium name="Mycorrhizal Genomics Consortium"/>
            <person name="Kohler A."/>
            <person name="Kuo A."/>
            <person name="Nagy L.G."/>
            <person name="Floudas D."/>
            <person name="Copeland A."/>
            <person name="Barry K.W."/>
            <person name="Cichocki N."/>
            <person name="Veneault-Fourrey C."/>
            <person name="LaButti K."/>
            <person name="Lindquist E.A."/>
            <person name="Lipzen A."/>
            <person name="Lundell T."/>
            <person name="Morin E."/>
            <person name="Murat C."/>
            <person name="Riley R."/>
            <person name="Ohm R."/>
            <person name="Sun H."/>
            <person name="Tunlid A."/>
            <person name="Henrissat B."/>
            <person name="Grigoriev I.V."/>
            <person name="Hibbett D.S."/>
            <person name="Martin F."/>
        </authorList>
    </citation>
    <scope>NUCLEOTIDE SEQUENCE [LARGE SCALE GENOMIC DNA]</scope>
    <source>
        <strain evidence="2">FD-334 SS-4</strain>
    </source>
</reference>
<sequence>MPQSPQSITIDKWIDQAKHYVCPPVGDALVPNRDLEYLLWQDKAECILSVNHKVLVRGPFEDRSEFVLTLRLLVPASSGFWAYYVPSPIIVIDRFIGNEDDDHAPEWVQCQRLERRFWQQRSLMLDLLLYFAADLPENSLLCSKVETWCKTVSCEALQFADHGEVIARRRQNTFIHSFSGSE</sequence>
<proteinExistence type="predicted"/>
<dbReference type="OrthoDB" id="3056352at2759"/>
<dbReference type="EMBL" id="KN817656">
    <property type="protein sequence ID" value="KJA15032.1"/>
    <property type="molecule type" value="Genomic_DNA"/>
</dbReference>
<name>A0A0D2KK34_HYPSF</name>
<organism evidence="1 2">
    <name type="scientific">Hypholoma sublateritium (strain FD-334 SS-4)</name>
    <dbReference type="NCBI Taxonomy" id="945553"/>
    <lineage>
        <taxon>Eukaryota</taxon>
        <taxon>Fungi</taxon>
        <taxon>Dikarya</taxon>
        <taxon>Basidiomycota</taxon>
        <taxon>Agaricomycotina</taxon>
        <taxon>Agaricomycetes</taxon>
        <taxon>Agaricomycetidae</taxon>
        <taxon>Agaricales</taxon>
        <taxon>Agaricineae</taxon>
        <taxon>Strophariaceae</taxon>
        <taxon>Hypholoma</taxon>
    </lineage>
</organism>
<keyword evidence="2" id="KW-1185">Reference proteome</keyword>
<gene>
    <name evidence="1" type="ORF">HYPSUDRAFT_59039</name>
</gene>
<dbReference type="AlphaFoldDB" id="A0A0D2KK34"/>
<evidence type="ECO:0000313" key="2">
    <source>
        <dbReference type="Proteomes" id="UP000054270"/>
    </source>
</evidence>
<evidence type="ECO:0000313" key="1">
    <source>
        <dbReference type="EMBL" id="KJA15032.1"/>
    </source>
</evidence>